<dbReference type="EMBL" id="SWFT01000164">
    <property type="protein sequence ID" value="KAA8896508.1"/>
    <property type="molecule type" value="Genomic_DNA"/>
</dbReference>
<dbReference type="GeneID" id="54784425"/>
<comment type="caution">
    <text evidence="2">The sequence shown here is derived from an EMBL/GenBank/DDBJ whole genome shotgun (WGS) entry which is preliminary data.</text>
</comment>
<sequence>MVPAKQAPFSAWGITIVRGKRTLAYPRYPAQHTVEKSHPKKDHSSTFARALKAWLGPKNIRGEYYRNRYYYPPQNHKSNYVVVDGQTVVDSTYKPKVLDNNLHPFPLNPQCRTALMISNELKQEIVKEVKENGLHYQEVAHKYGIFMSRVEAICKLHDIEHQWKQENQVSKDLQVFADTMYKMFPLYQPPVNADNLTEIPTPQKTLAQRFLTIAESEPFGPVDAARLLDLPVAQETLHKLTDLDPEEQAAASSHHQNTVVVGTEKQGDRTQFKFTKGKSGDIGFRYGASRRDKKKDRAVGFDAAGKMVYL</sequence>
<gene>
    <name evidence="2" type="ORF">DIURU_005774</name>
</gene>
<dbReference type="PANTHER" id="PTHR28158">
    <property type="entry name" value="37S RIBOSOMAL PROTEIN S35, MITOCHONDRIAL"/>
    <property type="match status" value="1"/>
</dbReference>
<dbReference type="VEuPathDB" id="FungiDB:DIURU_005774"/>
<dbReference type="AlphaFoldDB" id="A0A642UC37"/>
<dbReference type="GO" id="GO:0032543">
    <property type="term" value="P:mitochondrial translation"/>
    <property type="evidence" value="ECO:0007669"/>
    <property type="project" value="TreeGrafter"/>
</dbReference>
<dbReference type="GO" id="GO:0003735">
    <property type="term" value="F:structural constituent of ribosome"/>
    <property type="evidence" value="ECO:0007669"/>
    <property type="project" value="TreeGrafter"/>
</dbReference>
<evidence type="ECO:0000313" key="3">
    <source>
        <dbReference type="Proteomes" id="UP000449547"/>
    </source>
</evidence>
<evidence type="ECO:0008006" key="4">
    <source>
        <dbReference type="Google" id="ProtNLM"/>
    </source>
</evidence>
<name>A0A642UC37_DIURU</name>
<dbReference type="Proteomes" id="UP000449547">
    <property type="component" value="Unassembled WGS sequence"/>
</dbReference>
<accession>A0A642UC37</accession>
<dbReference type="PANTHER" id="PTHR28158:SF1">
    <property type="entry name" value="SMALL RIBOSOMAL SUBUNIT PROTEIN MS45"/>
    <property type="match status" value="1"/>
</dbReference>
<reference evidence="2 3" key="1">
    <citation type="submission" date="2019-07" db="EMBL/GenBank/DDBJ databases">
        <title>Genome assembly of two rare yeast pathogens: Diutina rugosa and Trichomonascus ciferrii.</title>
        <authorList>
            <person name="Mixao V."/>
            <person name="Saus E."/>
            <person name="Hansen A."/>
            <person name="Lass-Flor C."/>
            <person name="Gabaldon T."/>
        </authorList>
    </citation>
    <scope>NUCLEOTIDE SEQUENCE [LARGE SCALE GENOMIC DNA]</scope>
    <source>
        <strain evidence="2 3">CBS 613</strain>
    </source>
</reference>
<dbReference type="GO" id="GO:0005763">
    <property type="term" value="C:mitochondrial small ribosomal subunit"/>
    <property type="evidence" value="ECO:0007669"/>
    <property type="project" value="TreeGrafter"/>
</dbReference>
<evidence type="ECO:0000313" key="2">
    <source>
        <dbReference type="EMBL" id="KAA8896508.1"/>
    </source>
</evidence>
<dbReference type="OMA" id="KYAMRQF"/>
<dbReference type="RefSeq" id="XP_034009448.1">
    <property type="nucleotide sequence ID" value="XM_034158793.1"/>
</dbReference>
<protein>
    <recommendedName>
        <fullName evidence="4">37S ribosomal protein S35, mitochondrial</fullName>
    </recommendedName>
</protein>
<feature type="region of interest" description="Disordered" evidence="1">
    <location>
        <begin position="246"/>
        <end position="265"/>
    </location>
</feature>
<dbReference type="Pfam" id="PF12298">
    <property type="entry name" value="Bot1p"/>
    <property type="match status" value="1"/>
</dbReference>
<keyword evidence="3" id="KW-1185">Reference proteome</keyword>
<dbReference type="OrthoDB" id="10052321at2759"/>
<feature type="compositionally biased region" description="Polar residues" evidence="1">
    <location>
        <begin position="250"/>
        <end position="260"/>
    </location>
</feature>
<evidence type="ECO:0000256" key="1">
    <source>
        <dbReference type="SAM" id="MobiDB-lite"/>
    </source>
</evidence>
<proteinExistence type="predicted"/>
<organism evidence="2 3">
    <name type="scientific">Diutina rugosa</name>
    <name type="common">Yeast</name>
    <name type="synonym">Candida rugosa</name>
    <dbReference type="NCBI Taxonomy" id="5481"/>
    <lineage>
        <taxon>Eukaryota</taxon>
        <taxon>Fungi</taxon>
        <taxon>Dikarya</taxon>
        <taxon>Ascomycota</taxon>
        <taxon>Saccharomycotina</taxon>
        <taxon>Pichiomycetes</taxon>
        <taxon>Debaryomycetaceae</taxon>
        <taxon>Diutina</taxon>
    </lineage>
</organism>
<dbReference type="InterPro" id="IPR021036">
    <property type="entry name" value="Ribosomal_mS45"/>
</dbReference>